<dbReference type="PRINTS" id="PR00385">
    <property type="entry name" value="P450"/>
</dbReference>
<evidence type="ECO:0000256" key="3">
    <source>
        <dbReference type="ARBA" id="ARBA00010617"/>
    </source>
</evidence>
<dbReference type="EMBL" id="JACGWN010000013">
    <property type="protein sequence ID" value="KAL0410301.1"/>
    <property type="molecule type" value="Genomic_DNA"/>
</dbReference>
<evidence type="ECO:0000256" key="8">
    <source>
        <dbReference type="ARBA" id="ARBA00023002"/>
    </source>
</evidence>
<keyword evidence="11" id="KW-0472">Membrane</keyword>
<dbReference type="GO" id="GO:0016020">
    <property type="term" value="C:membrane"/>
    <property type="evidence" value="ECO:0007669"/>
    <property type="project" value="UniProtKB-SubCell"/>
</dbReference>
<dbReference type="InterPro" id="IPR001128">
    <property type="entry name" value="Cyt_P450"/>
</dbReference>
<dbReference type="GO" id="GO:0020037">
    <property type="term" value="F:heme binding"/>
    <property type="evidence" value="ECO:0007669"/>
    <property type="project" value="InterPro"/>
</dbReference>
<dbReference type="GO" id="GO:0005506">
    <property type="term" value="F:iron ion binding"/>
    <property type="evidence" value="ECO:0007669"/>
    <property type="project" value="InterPro"/>
</dbReference>
<keyword evidence="10 13" id="KW-0503">Monooxygenase</keyword>
<feature type="binding site" description="axial binding residue" evidence="12">
    <location>
        <position position="182"/>
    </location>
    <ligand>
        <name>heme</name>
        <dbReference type="ChEBI" id="CHEBI:30413"/>
    </ligand>
    <ligandPart>
        <name>Fe</name>
        <dbReference type="ChEBI" id="CHEBI:18248"/>
    </ligandPart>
</feature>
<reference evidence="14" key="1">
    <citation type="submission" date="2020-06" db="EMBL/GenBank/DDBJ databases">
        <authorList>
            <person name="Li T."/>
            <person name="Hu X."/>
            <person name="Zhang T."/>
            <person name="Song X."/>
            <person name="Zhang H."/>
            <person name="Dai N."/>
            <person name="Sheng W."/>
            <person name="Hou X."/>
            <person name="Wei L."/>
        </authorList>
    </citation>
    <scope>NUCLEOTIDE SEQUENCE</scope>
    <source>
        <strain evidence="14">KEN1</strain>
        <tissue evidence="14">Leaf</tissue>
    </source>
</reference>
<keyword evidence="7" id="KW-1133">Transmembrane helix</keyword>
<gene>
    <name evidence="14" type="ORF">Slati_3619800</name>
</gene>
<evidence type="ECO:0000256" key="9">
    <source>
        <dbReference type="ARBA" id="ARBA00023004"/>
    </source>
</evidence>
<dbReference type="GO" id="GO:0004497">
    <property type="term" value="F:monooxygenase activity"/>
    <property type="evidence" value="ECO:0007669"/>
    <property type="project" value="UniProtKB-KW"/>
</dbReference>
<dbReference type="PANTHER" id="PTHR47956">
    <property type="entry name" value="CYTOCHROME P450 71B11-RELATED"/>
    <property type="match status" value="1"/>
</dbReference>
<dbReference type="PRINTS" id="PR00463">
    <property type="entry name" value="EP450I"/>
</dbReference>
<keyword evidence="4 12" id="KW-0349">Heme</keyword>
<keyword evidence="5" id="KW-0812">Transmembrane</keyword>
<protein>
    <submittedName>
        <fullName evidence="14">4-hydroxyphenylacetaldehyde oxime monooxygenase</fullName>
    </submittedName>
</protein>
<comment type="subcellular location">
    <subcellularLocation>
        <location evidence="2">Membrane</location>
        <topology evidence="2">Single-pass membrane protein</topology>
    </subcellularLocation>
</comment>
<dbReference type="GO" id="GO:0016705">
    <property type="term" value="F:oxidoreductase activity, acting on paired donors, with incorporation or reduction of molecular oxygen"/>
    <property type="evidence" value="ECO:0007669"/>
    <property type="project" value="InterPro"/>
</dbReference>
<evidence type="ECO:0000256" key="2">
    <source>
        <dbReference type="ARBA" id="ARBA00004167"/>
    </source>
</evidence>
<comment type="caution">
    <text evidence="14">The sequence shown here is derived from an EMBL/GenBank/DDBJ whole genome shotgun (WGS) entry which is preliminary data.</text>
</comment>
<keyword evidence="8 13" id="KW-0560">Oxidoreductase</keyword>
<dbReference type="InterPro" id="IPR036396">
    <property type="entry name" value="Cyt_P450_sf"/>
</dbReference>
<evidence type="ECO:0000256" key="1">
    <source>
        <dbReference type="ARBA" id="ARBA00001971"/>
    </source>
</evidence>
<evidence type="ECO:0000256" key="5">
    <source>
        <dbReference type="ARBA" id="ARBA00022692"/>
    </source>
</evidence>
<evidence type="ECO:0000313" key="14">
    <source>
        <dbReference type="EMBL" id="KAL0410301.1"/>
    </source>
</evidence>
<name>A0AAW2TZ84_9LAMI</name>
<dbReference type="InterPro" id="IPR002401">
    <property type="entry name" value="Cyt_P450_E_grp-I"/>
</dbReference>
<comment type="cofactor">
    <cofactor evidence="1 12">
        <name>heme</name>
        <dbReference type="ChEBI" id="CHEBI:30413"/>
    </cofactor>
</comment>
<keyword evidence="6 12" id="KW-0479">Metal-binding</keyword>
<evidence type="ECO:0000256" key="7">
    <source>
        <dbReference type="ARBA" id="ARBA00022989"/>
    </source>
</evidence>
<evidence type="ECO:0000256" key="13">
    <source>
        <dbReference type="RuleBase" id="RU000461"/>
    </source>
</evidence>
<dbReference type="Pfam" id="PF00067">
    <property type="entry name" value="p450"/>
    <property type="match status" value="1"/>
</dbReference>
<comment type="similarity">
    <text evidence="3 13">Belongs to the cytochrome P450 family.</text>
</comment>
<keyword evidence="9 12" id="KW-0408">Iron</keyword>
<evidence type="ECO:0000256" key="4">
    <source>
        <dbReference type="ARBA" id="ARBA00022617"/>
    </source>
</evidence>
<organism evidence="14">
    <name type="scientific">Sesamum latifolium</name>
    <dbReference type="NCBI Taxonomy" id="2727402"/>
    <lineage>
        <taxon>Eukaryota</taxon>
        <taxon>Viridiplantae</taxon>
        <taxon>Streptophyta</taxon>
        <taxon>Embryophyta</taxon>
        <taxon>Tracheophyta</taxon>
        <taxon>Spermatophyta</taxon>
        <taxon>Magnoliopsida</taxon>
        <taxon>eudicotyledons</taxon>
        <taxon>Gunneridae</taxon>
        <taxon>Pentapetalae</taxon>
        <taxon>asterids</taxon>
        <taxon>lamiids</taxon>
        <taxon>Lamiales</taxon>
        <taxon>Pedaliaceae</taxon>
        <taxon>Sesamum</taxon>
    </lineage>
</organism>
<accession>A0AAW2TZ84</accession>
<dbReference type="PROSITE" id="PS00086">
    <property type="entry name" value="CYTOCHROME_P450"/>
    <property type="match status" value="1"/>
</dbReference>
<evidence type="ECO:0000256" key="10">
    <source>
        <dbReference type="ARBA" id="ARBA00023033"/>
    </source>
</evidence>
<dbReference type="Gene3D" id="1.10.630.10">
    <property type="entry name" value="Cytochrome P450"/>
    <property type="match status" value="1"/>
</dbReference>
<proteinExistence type="inferred from homology"/>
<dbReference type="PANTHER" id="PTHR47956:SF49">
    <property type="entry name" value="CYTOCHROME P450 83B1"/>
    <property type="match status" value="1"/>
</dbReference>
<evidence type="ECO:0000256" key="11">
    <source>
        <dbReference type="ARBA" id="ARBA00023136"/>
    </source>
</evidence>
<evidence type="ECO:0000256" key="6">
    <source>
        <dbReference type="ARBA" id="ARBA00022723"/>
    </source>
</evidence>
<dbReference type="InterPro" id="IPR050193">
    <property type="entry name" value="Cytochrome_P450_71"/>
</dbReference>
<dbReference type="FunFam" id="1.10.630.10:FF:000126">
    <property type="entry name" value="Predicted protein"/>
    <property type="match status" value="1"/>
</dbReference>
<dbReference type="SUPFAM" id="SSF48264">
    <property type="entry name" value="Cytochrome P450"/>
    <property type="match status" value="1"/>
</dbReference>
<reference evidence="14" key="2">
    <citation type="journal article" date="2024" name="Plant">
        <title>Genomic evolution and insights into agronomic trait innovations of Sesamum species.</title>
        <authorList>
            <person name="Miao H."/>
            <person name="Wang L."/>
            <person name="Qu L."/>
            <person name="Liu H."/>
            <person name="Sun Y."/>
            <person name="Le M."/>
            <person name="Wang Q."/>
            <person name="Wei S."/>
            <person name="Zheng Y."/>
            <person name="Lin W."/>
            <person name="Duan Y."/>
            <person name="Cao H."/>
            <person name="Xiong S."/>
            <person name="Wang X."/>
            <person name="Wei L."/>
            <person name="Li C."/>
            <person name="Ma Q."/>
            <person name="Ju M."/>
            <person name="Zhao R."/>
            <person name="Li G."/>
            <person name="Mu C."/>
            <person name="Tian Q."/>
            <person name="Mei H."/>
            <person name="Zhang T."/>
            <person name="Gao T."/>
            <person name="Zhang H."/>
        </authorList>
    </citation>
    <scope>NUCLEOTIDE SEQUENCE</scope>
    <source>
        <strain evidence="14">KEN1</strain>
    </source>
</reference>
<dbReference type="InterPro" id="IPR017972">
    <property type="entry name" value="Cyt_P450_CS"/>
</dbReference>
<evidence type="ECO:0000256" key="12">
    <source>
        <dbReference type="PIRSR" id="PIRSR602401-1"/>
    </source>
</evidence>
<sequence>MDGDVVDIMLQLRKDRSFELSLDHVKAVLMNVYFASTDTIATTIIWAMTALIKNPSVLKKVQAELRALPIPQNKPMVEEEDIATAQLPYFNAVIKEVLRVYSTIPLLVPRETMKDCTIDGYEIPAKTLVHVNAWAISKDPELWKDPLEFKPERFLGDDRKLSLDLRGTDFGLIPFGAGRRGCPGITMALATVEIAMANLLYLFDWGLPDGMKKEDIDSDISPGLTLHKKNPLLLVANKFV</sequence>
<dbReference type="AlphaFoldDB" id="A0AAW2TZ84"/>